<evidence type="ECO:0000313" key="2">
    <source>
        <dbReference type="EMBL" id="KZP20949.1"/>
    </source>
</evidence>
<dbReference type="EMBL" id="KV417551">
    <property type="protein sequence ID" value="KZP20949.1"/>
    <property type="molecule type" value="Genomic_DNA"/>
</dbReference>
<gene>
    <name evidence="2" type="ORF">FIBSPDRAFT_526299</name>
</gene>
<organism evidence="2 3">
    <name type="scientific">Athelia psychrophila</name>
    <dbReference type="NCBI Taxonomy" id="1759441"/>
    <lineage>
        <taxon>Eukaryota</taxon>
        <taxon>Fungi</taxon>
        <taxon>Dikarya</taxon>
        <taxon>Basidiomycota</taxon>
        <taxon>Agaricomycotina</taxon>
        <taxon>Agaricomycetes</taxon>
        <taxon>Agaricomycetidae</taxon>
        <taxon>Atheliales</taxon>
        <taxon>Atheliaceae</taxon>
        <taxon>Athelia</taxon>
    </lineage>
</organism>
<feature type="compositionally biased region" description="Low complexity" evidence="1">
    <location>
        <begin position="11"/>
        <end position="24"/>
    </location>
</feature>
<dbReference type="AlphaFoldDB" id="A0A166JK51"/>
<evidence type="ECO:0000256" key="1">
    <source>
        <dbReference type="SAM" id="MobiDB-lite"/>
    </source>
</evidence>
<keyword evidence="3" id="KW-1185">Reference proteome</keyword>
<proteinExistence type="predicted"/>
<sequence>MDSTSRPKAVSSITHSTAAPSSSSLTPVQSTAPLSFFVRNTYHLSLRSTNAMYLTVLEEQRMYWK</sequence>
<dbReference type="Proteomes" id="UP000076532">
    <property type="component" value="Unassembled WGS sequence"/>
</dbReference>
<accession>A0A166JK51</accession>
<feature type="region of interest" description="Disordered" evidence="1">
    <location>
        <begin position="1"/>
        <end position="28"/>
    </location>
</feature>
<reference evidence="2 3" key="1">
    <citation type="journal article" date="2016" name="Mol. Biol. Evol.">
        <title>Comparative Genomics of Early-Diverging Mushroom-Forming Fungi Provides Insights into the Origins of Lignocellulose Decay Capabilities.</title>
        <authorList>
            <person name="Nagy L.G."/>
            <person name="Riley R."/>
            <person name="Tritt A."/>
            <person name="Adam C."/>
            <person name="Daum C."/>
            <person name="Floudas D."/>
            <person name="Sun H."/>
            <person name="Yadav J.S."/>
            <person name="Pangilinan J."/>
            <person name="Larsson K.H."/>
            <person name="Matsuura K."/>
            <person name="Barry K."/>
            <person name="Labutti K."/>
            <person name="Kuo R."/>
            <person name="Ohm R.A."/>
            <person name="Bhattacharya S.S."/>
            <person name="Shirouzu T."/>
            <person name="Yoshinaga Y."/>
            <person name="Martin F.M."/>
            <person name="Grigoriev I.V."/>
            <person name="Hibbett D.S."/>
        </authorList>
    </citation>
    <scope>NUCLEOTIDE SEQUENCE [LARGE SCALE GENOMIC DNA]</scope>
    <source>
        <strain evidence="2 3">CBS 109695</strain>
    </source>
</reference>
<evidence type="ECO:0000313" key="3">
    <source>
        <dbReference type="Proteomes" id="UP000076532"/>
    </source>
</evidence>
<protein>
    <submittedName>
        <fullName evidence="2">Uncharacterized protein</fullName>
    </submittedName>
</protein>
<name>A0A166JK51_9AGAM</name>